<dbReference type="AlphaFoldDB" id="A0A075FJ43"/>
<feature type="domain" description="rRNA small subunit methyltransferase F RNA-binding PUA-like" evidence="1">
    <location>
        <begin position="94"/>
        <end position="142"/>
    </location>
</feature>
<accession>A0A075FJ43</accession>
<organism evidence="2">
    <name type="scientific">uncultured marine group II/III euryarchaeote AD1000_117_B07</name>
    <dbReference type="NCBI Taxonomy" id="1457721"/>
    <lineage>
        <taxon>Archaea</taxon>
        <taxon>Methanobacteriati</taxon>
        <taxon>Methanobacteriota</taxon>
        <taxon>environmental samples</taxon>
    </lineage>
</organism>
<name>A0A075FJ43_9EURY</name>
<evidence type="ECO:0000259" key="1">
    <source>
        <dbReference type="Pfam" id="PF13636"/>
    </source>
</evidence>
<evidence type="ECO:0000313" key="2">
    <source>
        <dbReference type="EMBL" id="AIE91344.1"/>
    </source>
</evidence>
<proteinExistence type="predicted"/>
<sequence>MLRILDSERISLIQEYCLERFGINHEKLENYRWYIGSKNRIYIGPEELKRIKPESIGLCVFRLDKTPKPTTNFLQLFGRYVAKNIIELDDNETINYCSGKNLNPKRELDVVPGFVMVRHKDKFLGCGHWNGSLLKNQIPKSRFCKINFL</sequence>
<protein>
    <recommendedName>
        <fullName evidence="1">rRNA small subunit methyltransferase F RNA-binding PUA-like domain-containing protein</fullName>
    </recommendedName>
</protein>
<dbReference type="Pfam" id="PF13636">
    <property type="entry name" value="Methyltranf_PUA"/>
    <property type="match status" value="1"/>
</dbReference>
<dbReference type="Gene3D" id="3.10.450.720">
    <property type="match status" value="1"/>
</dbReference>
<dbReference type="InterPro" id="IPR027391">
    <property type="entry name" value="Nol1_Nop2_Fmu_2"/>
</dbReference>
<dbReference type="EMBL" id="KF900335">
    <property type="protein sequence ID" value="AIE91344.1"/>
    <property type="molecule type" value="Genomic_DNA"/>
</dbReference>
<reference evidence="2" key="1">
    <citation type="journal article" date="2014" name="Genome Biol. Evol.">
        <title>Pangenome evidence for extensive interdomain horizontal transfer affecting lineage core and shell genes in uncultured planktonic thaumarchaeota and euryarchaeota.</title>
        <authorList>
            <person name="Deschamps P."/>
            <person name="Zivanovic Y."/>
            <person name="Moreira D."/>
            <person name="Rodriguez-Valera F."/>
            <person name="Lopez-Garcia P."/>
        </authorList>
    </citation>
    <scope>NUCLEOTIDE SEQUENCE</scope>
</reference>